<dbReference type="EMBL" id="MU005588">
    <property type="protein sequence ID" value="KAF2682216.1"/>
    <property type="molecule type" value="Genomic_DNA"/>
</dbReference>
<evidence type="ECO:0000256" key="1">
    <source>
        <dbReference type="PROSITE-ProRule" id="PRU00023"/>
    </source>
</evidence>
<name>A0A6G1IVD8_9PLEO</name>
<keyword evidence="1" id="KW-0040">ANK repeat</keyword>
<keyword evidence="3" id="KW-1185">Reference proteome</keyword>
<gene>
    <name evidence="2" type="ORF">K458DRAFT_308050</name>
</gene>
<dbReference type="SMART" id="SM00248">
    <property type="entry name" value="ANK"/>
    <property type="match status" value="3"/>
</dbReference>
<dbReference type="Gene3D" id="1.25.40.20">
    <property type="entry name" value="Ankyrin repeat-containing domain"/>
    <property type="match status" value="1"/>
</dbReference>
<organism evidence="2 3">
    <name type="scientific">Lentithecium fluviatile CBS 122367</name>
    <dbReference type="NCBI Taxonomy" id="1168545"/>
    <lineage>
        <taxon>Eukaryota</taxon>
        <taxon>Fungi</taxon>
        <taxon>Dikarya</taxon>
        <taxon>Ascomycota</taxon>
        <taxon>Pezizomycotina</taxon>
        <taxon>Dothideomycetes</taxon>
        <taxon>Pleosporomycetidae</taxon>
        <taxon>Pleosporales</taxon>
        <taxon>Massarineae</taxon>
        <taxon>Lentitheciaceae</taxon>
        <taxon>Lentithecium</taxon>
    </lineage>
</organism>
<dbReference type="PROSITE" id="PS50088">
    <property type="entry name" value="ANK_REPEAT"/>
    <property type="match status" value="1"/>
</dbReference>
<dbReference type="PROSITE" id="PS50297">
    <property type="entry name" value="ANK_REP_REGION"/>
    <property type="match status" value="1"/>
</dbReference>
<evidence type="ECO:0000313" key="3">
    <source>
        <dbReference type="Proteomes" id="UP000799291"/>
    </source>
</evidence>
<dbReference type="PANTHER" id="PTHR46224:SF64">
    <property type="entry name" value="IQ MOTIF AND ANKYRIN REPEAT DOMAIN-CONTAINING PROTEIN 1"/>
    <property type="match status" value="1"/>
</dbReference>
<dbReference type="Pfam" id="PF12796">
    <property type="entry name" value="Ank_2"/>
    <property type="match status" value="1"/>
</dbReference>
<dbReference type="InterPro" id="IPR051616">
    <property type="entry name" value="Cul2-RING_E3_ligase_SR"/>
</dbReference>
<dbReference type="InterPro" id="IPR036770">
    <property type="entry name" value="Ankyrin_rpt-contain_sf"/>
</dbReference>
<feature type="repeat" description="ANK" evidence="1">
    <location>
        <begin position="20"/>
        <end position="52"/>
    </location>
</feature>
<dbReference type="SUPFAM" id="SSF48403">
    <property type="entry name" value="Ankyrin repeat"/>
    <property type="match status" value="1"/>
</dbReference>
<reference evidence="2" key="1">
    <citation type="journal article" date="2020" name="Stud. Mycol.">
        <title>101 Dothideomycetes genomes: a test case for predicting lifestyles and emergence of pathogens.</title>
        <authorList>
            <person name="Haridas S."/>
            <person name="Albert R."/>
            <person name="Binder M."/>
            <person name="Bloem J."/>
            <person name="Labutti K."/>
            <person name="Salamov A."/>
            <person name="Andreopoulos B."/>
            <person name="Baker S."/>
            <person name="Barry K."/>
            <person name="Bills G."/>
            <person name="Bluhm B."/>
            <person name="Cannon C."/>
            <person name="Castanera R."/>
            <person name="Culley D."/>
            <person name="Daum C."/>
            <person name="Ezra D."/>
            <person name="Gonzalez J."/>
            <person name="Henrissat B."/>
            <person name="Kuo A."/>
            <person name="Liang C."/>
            <person name="Lipzen A."/>
            <person name="Lutzoni F."/>
            <person name="Magnuson J."/>
            <person name="Mondo S."/>
            <person name="Nolan M."/>
            <person name="Ohm R."/>
            <person name="Pangilinan J."/>
            <person name="Park H.-J."/>
            <person name="Ramirez L."/>
            <person name="Alfaro M."/>
            <person name="Sun H."/>
            <person name="Tritt A."/>
            <person name="Yoshinaga Y."/>
            <person name="Zwiers L.-H."/>
            <person name="Turgeon B."/>
            <person name="Goodwin S."/>
            <person name="Spatafora J."/>
            <person name="Crous P."/>
            <person name="Grigoriev I."/>
        </authorList>
    </citation>
    <scope>NUCLEOTIDE SEQUENCE</scope>
    <source>
        <strain evidence="2">CBS 122367</strain>
    </source>
</reference>
<evidence type="ECO:0000313" key="2">
    <source>
        <dbReference type="EMBL" id="KAF2682216.1"/>
    </source>
</evidence>
<dbReference type="OrthoDB" id="4772757at2759"/>
<sequence length="119" mass="12968">MSKLQDLLANYDDADARCRKYGTPLQAAVSAGNEDMVRLLLEYGANPSSRGGKYGTPLIAATIGKRMSIIKTLLKHRADVFASHPQYVNALYQAVGSSDWGLTQMLLEAGAWLSKDYGE</sequence>
<dbReference type="InterPro" id="IPR002110">
    <property type="entry name" value="Ankyrin_rpt"/>
</dbReference>
<accession>A0A6G1IVD8</accession>
<feature type="non-terminal residue" evidence="2">
    <location>
        <position position="119"/>
    </location>
</feature>
<dbReference type="PANTHER" id="PTHR46224">
    <property type="entry name" value="ANKYRIN REPEAT FAMILY PROTEIN"/>
    <property type="match status" value="1"/>
</dbReference>
<dbReference type="Proteomes" id="UP000799291">
    <property type="component" value="Unassembled WGS sequence"/>
</dbReference>
<protein>
    <submittedName>
        <fullName evidence="2">Ankyrin</fullName>
    </submittedName>
</protein>
<dbReference type="AlphaFoldDB" id="A0A6G1IVD8"/>
<proteinExistence type="predicted"/>